<reference evidence="2 4" key="1">
    <citation type="submission" date="2015-11" db="EMBL/GenBank/DDBJ databases">
        <title>Genomic analysis of 38 Legionella species identifies large and diverse effector repertoires.</title>
        <authorList>
            <person name="Burstein D."/>
            <person name="Amaro F."/>
            <person name="Zusman T."/>
            <person name="Lifshitz Z."/>
            <person name="Cohen O."/>
            <person name="Gilbert J.A."/>
            <person name="Pupko T."/>
            <person name="Shuman H.A."/>
            <person name="Segal G."/>
        </authorList>
    </citation>
    <scope>NUCLEOTIDE SEQUENCE [LARGE SCALE GENOMIC DNA]</scope>
    <source>
        <strain evidence="2 4">JA-26-G1-E2</strain>
    </source>
</reference>
<name>A0A0W0UIQ4_9GAMM</name>
<evidence type="ECO:0000313" key="2">
    <source>
        <dbReference type="EMBL" id="KTD07760.1"/>
    </source>
</evidence>
<accession>A0A0W0UIQ4</accession>
<evidence type="ECO:0000313" key="4">
    <source>
        <dbReference type="Proteomes" id="UP000054715"/>
    </source>
</evidence>
<dbReference type="EMBL" id="LNYG01000013">
    <property type="protein sequence ID" value="KTD07760.1"/>
    <property type="molecule type" value="Genomic_DNA"/>
</dbReference>
<dbReference type="AlphaFoldDB" id="A0A0W0UIQ4"/>
<comment type="caution">
    <text evidence="2">The sequence shown here is derived from an EMBL/GenBank/DDBJ whole genome shotgun (WGS) entry which is preliminary data.</text>
</comment>
<dbReference type="Proteomes" id="UP000093336">
    <property type="component" value="Unassembled WGS sequence"/>
</dbReference>
<dbReference type="STRING" id="455.Ljam_1955"/>
<evidence type="ECO:0000256" key="1">
    <source>
        <dbReference type="SAM" id="MobiDB-lite"/>
    </source>
</evidence>
<evidence type="ECO:0000313" key="5">
    <source>
        <dbReference type="Proteomes" id="UP000093336"/>
    </source>
</evidence>
<gene>
    <name evidence="3" type="ORF">A8135_07375</name>
    <name evidence="2" type="ORF">Ljam_1955</name>
</gene>
<dbReference type="Proteomes" id="UP000054715">
    <property type="component" value="Unassembled WGS sequence"/>
</dbReference>
<dbReference type="EMBL" id="LYOZ01000001">
    <property type="protein sequence ID" value="OCH99493.1"/>
    <property type="molecule type" value="Genomic_DNA"/>
</dbReference>
<keyword evidence="5" id="KW-1185">Reference proteome</keyword>
<reference evidence="3 5" key="2">
    <citation type="submission" date="2016-05" db="EMBL/GenBank/DDBJ databases">
        <authorList>
            <person name="Prochazka B."/>
            <person name="Indra A."/>
            <person name="Hasenberger P."/>
            <person name="Blaschitz M."/>
            <person name="Wagner L."/>
            <person name="Wewalka G."/>
            <person name="Sorschag S."/>
            <person name="Schmid D."/>
            <person name="Ruppitsch W."/>
        </authorList>
    </citation>
    <scope>NUCLEOTIDE SEQUENCE [LARGE SCALE GENOMIC DNA]</scope>
    <source>
        <strain evidence="3 5">974010_12</strain>
    </source>
</reference>
<proteinExistence type="predicted"/>
<sequence length="64" mass="7659">MTILSKEALEKIKKEKVERDEEHPDDIDALFREMDKNIEEKKEQKEQYNPFAEGEFDTFPPDTD</sequence>
<evidence type="ECO:0000313" key="3">
    <source>
        <dbReference type="EMBL" id="OCH99493.1"/>
    </source>
</evidence>
<dbReference type="PATRIC" id="fig|455.5.peg.2059"/>
<protein>
    <submittedName>
        <fullName evidence="2">Uncharacterized protein</fullName>
    </submittedName>
</protein>
<organism evidence="2 4">
    <name type="scientific">Legionella jamestowniensis</name>
    <dbReference type="NCBI Taxonomy" id="455"/>
    <lineage>
        <taxon>Bacteria</taxon>
        <taxon>Pseudomonadati</taxon>
        <taxon>Pseudomonadota</taxon>
        <taxon>Gammaproteobacteria</taxon>
        <taxon>Legionellales</taxon>
        <taxon>Legionellaceae</taxon>
        <taxon>Legionella</taxon>
    </lineage>
</organism>
<feature type="region of interest" description="Disordered" evidence="1">
    <location>
        <begin position="41"/>
        <end position="64"/>
    </location>
</feature>